<proteinExistence type="predicted"/>
<dbReference type="EMBL" id="MKGQ01000028">
    <property type="protein sequence ID" value="OKP01067.1"/>
    <property type="molecule type" value="Genomic_DNA"/>
</dbReference>
<dbReference type="Gene3D" id="2.30.38.10">
    <property type="entry name" value="Luciferase, Domain 3"/>
    <property type="match status" value="1"/>
</dbReference>
<evidence type="ECO:0000313" key="2">
    <source>
        <dbReference type="Proteomes" id="UP000186268"/>
    </source>
</evidence>
<organism evidence="1 2">
    <name type="scientific">Xenorhabdus eapokensis</name>
    <dbReference type="NCBI Taxonomy" id="1873482"/>
    <lineage>
        <taxon>Bacteria</taxon>
        <taxon>Pseudomonadati</taxon>
        <taxon>Pseudomonadota</taxon>
        <taxon>Gammaproteobacteria</taxon>
        <taxon>Enterobacterales</taxon>
        <taxon>Morganellaceae</taxon>
        <taxon>Xenorhabdus</taxon>
    </lineage>
</organism>
<dbReference type="STRING" id="1873482.Xedl_03043"/>
<dbReference type="OrthoDB" id="6438241at2"/>
<evidence type="ECO:0000313" key="1">
    <source>
        <dbReference type="EMBL" id="OKP01067.1"/>
    </source>
</evidence>
<reference evidence="1 2" key="1">
    <citation type="submission" date="2016-09" db="EMBL/GenBank/DDBJ databases">
        <title>Xenorhabdus thuongxuanensis sp. nov. and Xenorhabdus eapokensis sp. nov., isolated from Steinernema species.</title>
        <authorList>
            <person name="Kaempfer P."/>
            <person name="Tobias N.J."/>
            <person name="Phan Ke L."/>
            <person name="Bode H.B."/>
            <person name="Glaeser S.P."/>
        </authorList>
    </citation>
    <scope>NUCLEOTIDE SEQUENCE [LARGE SCALE GENOMIC DNA]</scope>
    <source>
        <strain evidence="1 2">DL20</strain>
    </source>
</reference>
<protein>
    <submittedName>
        <fullName evidence="1">Non-ribosomal peptide synthetase</fullName>
    </submittedName>
</protein>
<sequence length="48" mass="5700">MVSIYPQSSHTPNHDKWLYRTGEQVRWLPNGELKYLGTENYDFLKEAS</sequence>
<keyword evidence="2" id="KW-1185">Reference proteome</keyword>
<gene>
    <name evidence="1" type="ORF">Xedl_03043</name>
</gene>
<dbReference type="AlphaFoldDB" id="A0A1Q5TLJ1"/>
<name>A0A1Q5TLJ1_9GAMM</name>
<accession>A0A1Q5TLJ1</accession>
<dbReference type="Proteomes" id="UP000186268">
    <property type="component" value="Unassembled WGS sequence"/>
</dbReference>
<comment type="caution">
    <text evidence="1">The sequence shown here is derived from an EMBL/GenBank/DDBJ whole genome shotgun (WGS) entry which is preliminary data.</text>
</comment>
<dbReference type="RefSeq" id="WP_158024388.1">
    <property type="nucleotide sequence ID" value="NZ_CAWNAG010000134.1"/>
</dbReference>